<accession>A0A098LD86</accession>
<feature type="domain" description="Response regulatory" evidence="3">
    <location>
        <begin position="43"/>
        <end position="165"/>
    </location>
</feature>
<dbReference type="Pfam" id="PF00072">
    <property type="entry name" value="Response_reg"/>
    <property type="match status" value="1"/>
</dbReference>
<dbReference type="PROSITE" id="PS50110">
    <property type="entry name" value="RESPONSE_REGULATORY"/>
    <property type="match status" value="1"/>
</dbReference>
<organism evidence="4 5">
    <name type="scientific">Sporocytophaga myxococcoides</name>
    <dbReference type="NCBI Taxonomy" id="153721"/>
    <lineage>
        <taxon>Bacteria</taxon>
        <taxon>Pseudomonadati</taxon>
        <taxon>Bacteroidota</taxon>
        <taxon>Cytophagia</taxon>
        <taxon>Cytophagales</taxon>
        <taxon>Cytophagaceae</taxon>
        <taxon>Sporocytophaga</taxon>
    </lineage>
</organism>
<dbReference type="InterPro" id="IPR052893">
    <property type="entry name" value="TCS_response_regulator"/>
</dbReference>
<dbReference type="SUPFAM" id="SSF52172">
    <property type="entry name" value="CheY-like"/>
    <property type="match status" value="1"/>
</dbReference>
<dbReference type="AlphaFoldDB" id="A0A098LD86"/>
<evidence type="ECO:0000259" key="3">
    <source>
        <dbReference type="PROSITE" id="PS50110"/>
    </source>
</evidence>
<keyword evidence="2" id="KW-0812">Transmembrane</keyword>
<dbReference type="InterPro" id="IPR001789">
    <property type="entry name" value="Sig_transdc_resp-reg_receiver"/>
</dbReference>
<evidence type="ECO:0000313" key="5">
    <source>
        <dbReference type="Proteomes" id="UP000030185"/>
    </source>
</evidence>
<dbReference type="STRING" id="153721.MYP_2114"/>
<reference evidence="4 5" key="1">
    <citation type="submission" date="2014-09" db="EMBL/GenBank/DDBJ databases">
        <title>Sporocytophaga myxococcoides PG-01 genome sequencing.</title>
        <authorList>
            <person name="Liu L."/>
            <person name="Gao P.J."/>
            <person name="Chen G.J."/>
            <person name="Wang L.S."/>
        </authorList>
    </citation>
    <scope>NUCLEOTIDE SEQUENCE [LARGE SCALE GENOMIC DNA]</scope>
    <source>
        <strain evidence="4 5">PG-01</strain>
    </source>
</reference>
<keyword evidence="2" id="KW-0472">Membrane</keyword>
<dbReference type="Proteomes" id="UP000030185">
    <property type="component" value="Unassembled WGS sequence"/>
</dbReference>
<feature type="transmembrane region" description="Helical" evidence="2">
    <location>
        <begin position="6"/>
        <end position="27"/>
    </location>
</feature>
<dbReference type="InterPro" id="IPR011006">
    <property type="entry name" value="CheY-like_superfamily"/>
</dbReference>
<dbReference type="SMART" id="SM00448">
    <property type="entry name" value="REC"/>
    <property type="match status" value="1"/>
</dbReference>
<gene>
    <name evidence="4" type="ORF">MYP_2114</name>
</gene>
<dbReference type="GO" id="GO:0000160">
    <property type="term" value="P:phosphorelay signal transduction system"/>
    <property type="evidence" value="ECO:0007669"/>
    <property type="project" value="InterPro"/>
</dbReference>
<dbReference type="eggNOG" id="COG0745">
    <property type="taxonomic scope" value="Bacteria"/>
</dbReference>
<keyword evidence="5" id="KW-1185">Reference proteome</keyword>
<dbReference type="Gene3D" id="3.40.50.2300">
    <property type="match status" value="1"/>
</dbReference>
<evidence type="ECO:0000256" key="1">
    <source>
        <dbReference type="PROSITE-ProRule" id="PRU00169"/>
    </source>
</evidence>
<proteinExistence type="predicted"/>
<feature type="modified residue" description="4-aspartylphosphate" evidence="1">
    <location>
        <position position="98"/>
    </location>
</feature>
<dbReference type="PANTHER" id="PTHR44520:SF2">
    <property type="entry name" value="RESPONSE REGULATOR RCP1"/>
    <property type="match status" value="1"/>
</dbReference>
<dbReference type="EMBL" id="BBLT01000003">
    <property type="protein sequence ID" value="GAL84886.1"/>
    <property type="molecule type" value="Genomic_DNA"/>
</dbReference>
<name>A0A098LD86_9BACT</name>
<evidence type="ECO:0000256" key="2">
    <source>
        <dbReference type="SAM" id="Phobius"/>
    </source>
</evidence>
<sequence length="181" mass="21233">MLFIIIYNISCDLPISWIVLALYSLLIKSKARDFFIMNMAAKSILLLEDDELDLYSFERAIQKFNLPIDFHSVHNGVEALELLNGVNKIPIPDIIVIDLNLPKMDGFEFLEEIRKDRRFDLVRIFVMTTSNEEKNRIRAESFKIDGYTIKPLNFNENTKRNSSMDNFMHFQILKMIGKTFM</sequence>
<comment type="caution">
    <text evidence="4">The sequence shown here is derived from an EMBL/GenBank/DDBJ whole genome shotgun (WGS) entry which is preliminary data.</text>
</comment>
<dbReference type="PANTHER" id="PTHR44520">
    <property type="entry name" value="RESPONSE REGULATOR RCP1-RELATED"/>
    <property type="match status" value="1"/>
</dbReference>
<keyword evidence="2" id="KW-1133">Transmembrane helix</keyword>
<evidence type="ECO:0000313" key="4">
    <source>
        <dbReference type="EMBL" id="GAL84886.1"/>
    </source>
</evidence>
<protein>
    <recommendedName>
        <fullName evidence="3">Response regulatory domain-containing protein</fullName>
    </recommendedName>
</protein>
<keyword evidence="1" id="KW-0597">Phosphoprotein</keyword>